<dbReference type="Pfam" id="PF04177">
    <property type="entry name" value="TAP42"/>
    <property type="match status" value="1"/>
</dbReference>
<dbReference type="PANTHER" id="PTHR10933:SF9">
    <property type="entry name" value="IMMUNOGLOBULIN-BINDING PROTEIN 1"/>
    <property type="match status" value="1"/>
</dbReference>
<gene>
    <name evidence="2" type="ORF">B0T24DRAFT_533436</name>
</gene>
<dbReference type="GO" id="GO:0035303">
    <property type="term" value="P:regulation of dephosphorylation"/>
    <property type="evidence" value="ECO:0007669"/>
    <property type="project" value="TreeGrafter"/>
</dbReference>
<dbReference type="PANTHER" id="PTHR10933">
    <property type="entry name" value="IMMUNOGLOBULIN-BINDING PROTEIN 1"/>
    <property type="match status" value="1"/>
</dbReference>
<dbReference type="GO" id="GO:0009966">
    <property type="term" value="P:regulation of signal transduction"/>
    <property type="evidence" value="ECO:0007669"/>
    <property type="project" value="InterPro"/>
</dbReference>
<dbReference type="GO" id="GO:0005829">
    <property type="term" value="C:cytosol"/>
    <property type="evidence" value="ECO:0007669"/>
    <property type="project" value="TreeGrafter"/>
</dbReference>
<feature type="region of interest" description="Disordered" evidence="1">
    <location>
        <begin position="179"/>
        <end position="200"/>
    </location>
</feature>
<sequence length="397" mass="43615">MDNNPPRSLKATFAAAESQRLALEAARDTQSTSYADSVAACTATYEACRQLAAQLSLFSGNEGAEDLSTSSLPYLLVDYHLAEVMQRTPSASLGERRRTLARARDALERFLHVLDGYGLLAPTHRRLLKRYTEAPSQFSSTAGTNGGDPAARREAKIANFRAEKELRAKLAYLRGRQQEAEQRRWRKRRGGKNDVGGDDDGTAVRALHLAHLEFSAHMAFQALEGMNREWEVLAQAPPAPEHGSAEGRGGQTAQAEEDVRRRQRQQLQASGITPDTEYSERLDLVRGALGNGSKGGPILSAQGKPLQPFTLLSNRQELAKGVFRPGHNLPTMTIDEYLDEERRRGGIIEGGGEASYARPDPNEDDYEKADAETLKARAWDEYVEANPKGSGNTLNRG</sequence>
<dbReference type="AlphaFoldDB" id="A0AAE0K392"/>
<evidence type="ECO:0000256" key="1">
    <source>
        <dbReference type="SAM" id="MobiDB-lite"/>
    </source>
</evidence>
<accession>A0AAE0K392</accession>
<feature type="region of interest" description="Disordered" evidence="1">
    <location>
        <begin position="238"/>
        <end position="279"/>
    </location>
</feature>
<name>A0AAE0K392_9PEZI</name>
<protein>
    <submittedName>
        <fullName evidence="2">TAP42-like protein</fullName>
    </submittedName>
</protein>
<comment type="caution">
    <text evidence="2">The sequence shown here is derived from an EMBL/GenBank/DDBJ whole genome shotgun (WGS) entry which is preliminary data.</text>
</comment>
<dbReference type="GO" id="GO:0051721">
    <property type="term" value="F:protein phosphatase 2A binding"/>
    <property type="evidence" value="ECO:0007669"/>
    <property type="project" value="TreeGrafter"/>
</dbReference>
<dbReference type="Gene3D" id="1.25.40.540">
    <property type="entry name" value="TAP42-like family"/>
    <property type="match status" value="1"/>
</dbReference>
<dbReference type="InterPro" id="IPR007304">
    <property type="entry name" value="TAP46-like"/>
</dbReference>
<reference evidence="2" key="1">
    <citation type="journal article" date="2023" name="Mol. Phylogenet. Evol.">
        <title>Genome-scale phylogeny and comparative genomics of the fungal order Sordariales.</title>
        <authorList>
            <person name="Hensen N."/>
            <person name="Bonometti L."/>
            <person name="Westerberg I."/>
            <person name="Brannstrom I.O."/>
            <person name="Guillou S."/>
            <person name="Cros-Aarteil S."/>
            <person name="Calhoun S."/>
            <person name="Haridas S."/>
            <person name="Kuo A."/>
            <person name="Mondo S."/>
            <person name="Pangilinan J."/>
            <person name="Riley R."/>
            <person name="LaButti K."/>
            <person name="Andreopoulos B."/>
            <person name="Lipzen A."/>
            <person name="Chen C."/>
            <person name="Yan M."/>
            <person name="Daum C."/>
            <person name="Ng V."/>
            <person name="Clum A."/>
            <person name="Steindorff A."/>
            <person name="Ohm R.A."/>
            <person name="Martin F."/>
            <person name="Silar P."/>
            <person name="Natvig D.O."/>
            <person name="Lalanne C."/>
            <person name="Gautier V."/>
            <person name="Ament-Velasquez S.L."/>
            <person name="Kruys A."/>
            <person name="Hutchinson M.I."/>
            <person name="Powell A.J."/>
            <person name="Barry K."/>
            <person name="Miller A.N."/>
            <person name="Grigoriev I.V."/>
            <person name="Debuchy R."/>
            <person name="Gladieux P."/>
            <person name="Hiltunen Thoren M."/>
            <person name="Johannesson H."/>
        </authorList>
    </citation>
    <scope>NUCLEOTIDE SEQUENCE</scope>
    <source>
        <strain evidence="2">CBS 958.72</strain>
    </source>
</reference>
<dbReference type="Proteomes" id="UP001287356">
    <property type="component" value="Unassembled WGS sequence"/>
</dbReference>
<evidence type="ECO:0000313" key="2">
    <source>
        <dbReference type="EMBL" id="KAK3369109.1"/>
    </source>
</evidence>
<evidence type="ECO:0000313" key="3">
    <source>
        <dbReference type="Proteomes" id="UP001287356"/>
    </source>
</evidence>
<organism evidence="2 3">
    <name type="scientific">Lasiosphaeria ovina</name>
    <dbReference type="NCBI Taxonomy" id="92902"/>
    <lineage>
        <taxon>Eukaryota</taxon>
        <taxon>Fungi</taxon>
        <taxon>Dikarya</taxon>
        <taxon>Ascomycota</taxon>
        <taxon>Pezizomycotina</taxon>
        <taxon>Sordariomycetes</taxon>
        <taxon>Sordariomycetidae</taxon>
        <taxon>Sordariales</taxon>
        <taxon>Lasiosphaeriaceae</taxon>
        <taxon>Lasiosphaeria</taxon>
    </lineage>
</organism>
<reference evidence="2" key="2">
    <citation type="submission" date="2023-06" db="EMBL/GenBank/DDBJ databases">
        <authorList>
            <consortium name="Lawrence Berkeley National Laboratory"/>
            <person name="Haridas S."/>
            <person name="Hensen N."/>
            <person name="Bonometti L."/>
            <person name="Westerberg I."/>
            <person name="Brannstrom I.O."/>
            <person name="Guillou S."/>
            <person name="Cros-Aarteil S."/>
            <person name="Calhoun S."/>
            <person name="Kuo A."/>
            <person name="Mondo S."/>
            <person name="Pangilinan J."/>
            <person name="Riley R."/>
            <person name="Labutti K."/>
            <person name="Andreopoulos B."/>
            <person name="Lipzen A."/>
            <person name="Chen C."/>
            <person name="Yanf M."/>
            <person name="Daum C."/>
            <person name="Ng V."/>
            <person name="Clum A."/>
            <person name="Steindorff A."/>
            <person name="Ohm R."/>
            <person name="Martin F."/>
            <person name="Silar P."/>
            <person name="Natvig D."/>
            <person name="Lalanne C."/>
            <person name="Gautier V."/>
            <person name="Ament-Velasquez S.L."/>
            <person name="Kruys A."/>
            <person name="Hutchinson M.I."/>
            <person name="Powell A.J."/>
            <person name="Barry K."/>
            <person name="Miller A.N."/>
            <person name="Grigoriev I.V."/>
            <person name="Debuchy R."/>
            <person name="Gladieux P."/>
            <person name="Thoren M.H."/>
            <person name="Johannesson H."/>
        </authorList>
    </citation>
    <scope>NUCLEOTIDE SEQUENCE</scope>
    <source>
        <strain evidence="2">CBS 958.72</strain>
    </source>
</reference>
<dbReference type="InterPro" id="IPR038511">
    <property type="entry name" value="TAP42/TAP46-like_sf"/>
</dbReference>
<proteinExistence type="predicted"/>
<keyword evidence="3" id="KW-1185">Reference proteome</keyword>
<dbReference type="EMBL" id="JAULSN010000006">
    <property type="protein sequence ID" value="KAK3369109.1"/>
    <property type="molecule type" value="Genomic_DNA"/>
</dbReference>